<feature type="compositionally biased region" description="Pro residues" evidence="1">
    <location>
        <begin position="289"/>
        <end position="305"/>
    </location>
</feature>
<comment type="caution">
    <text evidence="2">The sequence shown here is derived from an EMBL/GenBank/DDBJ whole genome shotgun (WGS) entry which is preliminary data.</text>
</comment>
<proteinExistence type="predicted"/>
<dbReference type="AlphaFoldDB" id="A0A853DEG4"/>
<feature type="compositionally biased region" description="Basic residues" evidence="1">
    <location>
        <begin position="319"/>
        <end position="328"/>
    </location>
</feature>
<dbReference type="RefSeq" id="WP_179478083.1">
    <property type="nucleotide sequence ID" value="NZ_JACCFW010000001.1"/>
</dbReference>
<keyword evidence="3" id="KW-1185">Reference proteome</keyword>
<sequence length="354" mass="38809">MFEQALADLDVAEFWRKGYAILPDVYTDAEVEQMRSEVREHCGSGGGELATSPMRHVLADGRMAAVAKKLLDTDEVLYGGDSSATINGVIRAWHKDNTDRLDPDAPDWDDRYTQLRFGIYLQDHTEHTGGLNLKVGSQDICDLETGPTLYCQNSPNDLLVWSMRMTHSGAGTLLKDPSARFPEPDEWNAFPPEEVAPAHDERMAVFAHLGANDKHGRRYLDYLKTRTYIVDAWRKRPFTPQIIDELAAVGIVVRDMPAEVKDDKRAGLSKLWAPYWYPGKAEPVAAAPEPAPAAAPAAAPAPAPAAPSGTAPSQAFARRYGRAVKRRASGIVSGAKQGWHDAEPKAKKAARAGR</sequence>
<gene>
    <name evidence="2" type="ORF">HNR15_000033</name>
</gene>
<accession>A0A853DEG4</accession>
<dbReference type="EMBL" id="JACCFW010000001">
    <property type="protein sequence ID" value="NYJ73070.1"/>
    <property type="molecule type" value="Genomic_DNA"/>
</dbReference>
<evidence type="ECO:0000313" key="3">
    <source>
        <dbReference type="Proteomes" id="UP000571817"/>
    </source>
</evidence>
<protein>
    <submittedName>
        <fullName evidence="2">Uncharacterized protein</fullName>
    </submittedName>
</protein>
<evidence type="ECO:0000313" key="2">
    <source>
        <dbReference type="EMBL" id="NYJ73070.1"/>
    </source>
</evidence>
<evidence type="ECO:0000256" key="1">
    <source>
        <dbReference type="SAM" id="MobiDB-lite"/>
    </source>
</evidence>
<dbReference type="Proteomes" id="UP000571817">
    <property type="component" value="Unassembled WGS sequence"/>
</dbReference>
<dbReference type="SUPFAM" id="SSF51197">
    <property type="entry name" value="Clavaminate synthase-like"/>
    <property type="match status" value="1"/>
</dbReference>
<dbReference type="Gene3D" id="2.60.120.620">
    <property type="entry name" value="q2cbj1_9rhob like domain"/>
    <property type="match status" value="1"/>
</dbReference>
<feature type="region of interest" description="Disordered" evidence="1">
    <location>
        <begin position="286"/>
        <end position="354"/>
    </location>
</feature>
<organism evidence="2 3">
    <name type="scientific">Allobranchiibius huperziae</name>
    <dbReference type="NCBI Taxonomy" id="1874116"/>
    <lineage>
        <taxon>Bacteria</taxon>
        <taxon>Bacillati</taxon>
        <taxon>Actinomycetota</taxon>
        <taxon>Actinomycetes</taxon>
        <taxon>Micrococcales</taxon>
        <taxon>Dermacoccaceae</taxon>
        <taxon>Allobranchiibius</taxon>
    </lineage>
</organism>
<name>A0A853DEG4_9MICO</name>
<reference evidence="2 3" key="1">
    <citation type="submission" date="2020-07" db="EMBL/GenBank/DDBJ databases">
        <title>Sequencing the genomes of 1000 actinobacteria strains.</title>
        <authorList>
            <person name="Klenk H.-P."/>
        </authorList>
    </citation>
    <scope>NUCLEOTIDE SEQUENCE [LARGE SCALE GENOMIC DNA]</scope>
    <source>
        <strain evidence="2 3">DSM 29531</strain>
    </source>
</reference>